<gene>
    <name evidence="2" type="ORF">BLX24_20020</name>
</gene>
<comment type="caution">
    <text evidence="2">The sequence shown here is derived from an EMBL/GenBank/DDBJ whole genome shotgun (WGS) entry which is preliminary data.</text>
</comment>
<sequence length="316" mass="36133">MTRYDQIKLFAADSRTHRDHAYTFMVLTEMWIYQGKPDSIELNVETLLQMLKTKRSTLFDWLRQLEQFGYLEWRRAANQREKSTATLYPNRTADTQLGQHVPDSDSTAPNRTAEQVGSLTQTGQHVPDSDGRHPNRTAEMPPERPKRGFRDLSTAAQPVLVYNNNHLGKNFNTCFKGDIVVMSDEKGVQGKKPPTARKPHRDRQTNTHPKTAFTESPLAGLSQFQEALSAEYPTADLPHYHARLLNWRDKSGAVPKRSDWLSTAKTFLLNDTRDGKLVTNLPIIKHLHYGNRNADTRTDTIIPQPAATERRRFGAW</sequence>
<name>A0A1S2VEX0_9BACT</name>
<protein>
    <submittedName>
        <fullName evidence="2">Uncharacterized protein</fullName>
    </submittedName>
</protein>
<evidence type="ECO:0000313" key="3">
    <source>
        <dbReference type="Proteomes" id="UP000181790"/>
    </source>
</evidence>
<accession>A0A1S2VEX0</accession>
<dbReference type="EMBL" id="MORL01000013">
    <property type="protein sequence ID" value="OIN57273.1"/>
    <property type="molecule type" value="Genomic_DNA"/>
</dbReference>
<reference evidence="2 3" key="1">
    <citation type="submission" date="2016-10" db="EMBL/GenBank/DDBJ databases">
        <title>Arsenicibacter rosenii gen. nov., sp. nov., an efficient arsenic-methylating bacterium isolated from an arsenic-contaminated paddy soil.</title>
        <authorList>
            <person name="Huang K."/>
        </authorList>
    </citation>
    <scope>NUCLEOTIDE SEQUENCE [LARGE SCALE GENOMIC DNA]</scope>
    <source>
        <strain evidence="2 3">SM-1</strain>
    </source>
</reference>
<evidence type="ECO:0000313" key="2">
    <source>
        <dbReference type="EMBL" id="OIN57273.1"/>
    </source>
</evidence>
<proteinExistence type="predicted"/>
<feature type="region of interest" description="Disordered" evidence="1">
    <location>
        <begin position="86"/>
        <end position="149"/>
    </location>
</feature>
<feature type="compositionally biased region" description="Polar residues" evidence="1">
    <location>
        <begin position="86"/>
        <end position="124"/>
    </location>
</feature>
<keyword evidence="3" id="KW-1185">Reference proteome</keyword>
<organism evidence="2 3">
    <name type="scientific">Arsenicibacter rosenii</name>
    <dbReference type="NCBI Taxonomy" id="1750698"/>
    <lineage>
        <taxon>Bacteria</taxon>
        <taxon>Pseudomonadati</taxon>
        <taxon>Bacteroidota</taxon>
        <taxon>Cytophagia</taxon>
        <taxon>Cytophagales</taxon>
        <taxon>Spirosomataceae</taxon>
        <taxon>Arsenicibacter</taxon>
    </lineage>
</organism>
<evidence type="ECO:0000256" key="1">
    <source>
        <dbReference type="SAM" id="MobiDB-lite"/>
    </source>
</evidence>
<dbReference type="AlphaFoldDB" id="A0A1S2VEX0"/>
<dbReference type="Proteomes" id="UP000181790">
    <property type="component" value="Unassembled WGS sequence"/>
</dbReference>
<feature type="region of interest" description="Disordered" evidence="1">
    <location>
        <begin position="186"/>
        <end position="213"/>
    </location>
</feature>